<evidence type="ECO:0000256" key="9">
    <source>
        <dbReference type="PROSITE-ProRule" id="PRU00042"/>
    </source>
</evidence>
<evidence type="ECO:0000256" key="1">
    <source>
        <dbReference type="ARBA" id="ARBA00004123"/>
    </source>
</evidence>
<keyword evidence="7" id="KW-0238">DNA-binding</keyword>
<dbReference type="GO" id="GO:0000981">
    <property type="term" value="F:DNA-binding transcription factor activity, RNA polymerase II-specific"/>
    <property type="evidence" value="ECO:0007669"/>
    <property type="project" value="TreeGrafter"/>
</dbReference>
<dbReference type="Gene3D" id="3.30.160.60">
    <property type="entry name" value="Classic Zinc Finger"/>
    <property type="match status" value="4"/>
</dbReference>
<dbReference type="AlphaFoldDB" id="A0A1R1Y0J2"/>
<dbReference type="GO" id="GO:0005634">
    <property type="term" value="C:nucleus"/>
    <property type="evidence" value="ECO:0007669"/>
    <property type="project" value="UniProtKB-SubCell"/>
</dbReference>
<dbReference type="InterPro" id="IPR036236">
    <property type="entry name" value="Znf_C2H2_sf"/>
</dbReference>
<sequence length="376" mass="43304">MNEIYNKKINNISYNLMGIPENNRSPIHIREPAQYRYQESFVKTPIRNRKASTASEGQKSNPLIMTLPPMISVISSYNTEENISSSLNFSPTNELKESRSYRSYNSDMFNSNPYFSNNNISAYKDASASEIGNSEAYMYENKALMIKNMNTSLNPCSLSSLLNKTDIDPISRNANINTRIHTNRFGPYSSPFSKTEFVTPNDRLAAEKSSGAISRKRFPMAKKNMLPNMKSNGICYWNNCNEKFNNLTLLMDHISKVHVGRGKSFYVCNWRTCTRQNKPFTKRHKLLNHLRTHTGDKPFICSYPNCNKCFSRPDSLQTHIKTHSGLKPYTCSYDGCEKSYFHLRSLRKHERLHYLDLESKIDFTSTSNPNSDDEML</sequence>
<dbReference type="Pfam" id="PF23561">
    <property type="entry name" value="zf-C2H2_15"/>
    <property type="match status" value="1"/>
</dbReference>
<keyword evidence="12" id="KW-1185">Reference proteome</keyword>
<dbReference type="Proteomes" id="UP000187283">
    <property type="component" value="Unassembled WGS sequence"/>
</dbReference>
<feature type="domain" description="C2H2-type" evidence="10">
    <location>
        <begin position="329"/>
        <end position="353"/>
    </location>
</feature>
<evidence type="ECO:0000256" key="5">
    <source>
        <dbReference type="ARBA" id="ARBA00022771"/>
    </source>
</evidence>
<dbReference type="GO" id="GO:0008270">
    <property type="term" value="F:zinc ion binding"/>
    <property type="evidence" value="ECO:0007669"/>
    <property type="project" value="UniProtKB-KW"/>
</dbReference>
<evidence type="ECO:0000256" key="3">
    <source>
        <dbReference type="ARBA" id="ARBA00022723"/>
    </source>
</evidence>
<dbReference type="STRING" id="133412.A0A1R1Y0J2"/>
<name>A0A1R1Y0J2_9FUNG</name>
<evidence type="ECO:0000256" key="6">
    <source>
        <dbReference type="ARBA" id="ARBA00022833"/>
    </source>
</evidence>
<keyword evidence="8" id="KW-0539">Nucleus</keyword>
<keyword evidence="5 9" id="KW-0863">Zinc-finger</keyword>
<comment type="similarity">
    <text evidence="2">Belongs to the GLI C2H2-type zinc-finger protein family.</text>
</comment>
<evidence type="ECO:0000256" key="2">
    <source>
        <dbReference type="ARBA" id="ARBA00010831"/>
    </source>
</evidence>
<evidence type="ECO:0000313" key="12">
    <source>
        <dbReference type="Proteomes" id="UP000187283"/>
    </source>
</evidence>
<dbReference type="Pfam" id="PF00096">
    <property type="entry name" value="zf-C2H2"/>
    <property type="match status" value="1"/>
</dbReference>
<feature type="domain" description="C2H2-type" evidence="10">
    <location>
        <begin position="271"/>
        <end position="298"/>
    </location>
</feature>
<dbReference type="OrthoDB" id="654211at2759"/>
<comment type="subcellular location">
    <subcellularLocation>
        <location evidence="1">Nucleus</location>
    </subcellularLocation>
</comment>
<dbReference type="SUPFAM" id="SSF57667">
    <property type="entry name" value="beta-beta-alpha zinc fingers"/>
    <property type="match status" value="3"/>
</dbReference>
<dbReference type="PANTHER" id="PTHR45718:SF8">
    <property type="entry name" value="GLIS FAMILY ZINC FINGER 2"/>
    <property type="match status" value="1"/>
</dbReference>
<dbReference type="PROSITE" id="PS00028">
    <property type="entry name" value="ZINC_FINGER_C2H2_1"/>
    <property type="match status" value="3"/>
</dbReference>
<proteinExistence type="inferred from homology"/>
<feature type="domain" description="C2H2-type" evidence="10">
    <location>
        <begin position="299"/>
        <end position="328"/>
    </location>
</feature>
<evidence type="ECO:0000313" key="11">
    <source>
        <dbReference type="EMBL" id="OMJ20423.1"/>
    </source>
</evidence>
<dbReference type="SMART" id="SM00355">
    <property type="entry name" value="ZnF_C2H2"/>
    <property type="match status" value="4"/>
</dbReference>
<gene>
    <name evidence="11" type="ORF">AYI70_g4123</name>
</gene>
<dbReference type="FunFam" id="3.30.160.60:FF:002343">
    <property type="entry name" value="Zinc finger protein 33A"/>
    <property type="match status" value="1"/>
</dbReference>
<reference evidence="11 12" key="1">
    <citation type="submission" date="2017-01" db="EMBL/GenBank/DDBJ databases">
        <authorList>
            <person name="Mah S.A."/>
            <person name="Swanson W.J."/>
            <person name="Moy G.W."/>
            <person name="Vacquier V.D."/>
        </authorList>
    </citation>
    <scope>NUCLEOTIDE SEQUENCE [LARGE SCALE GENOMIC DNA]</scope>
    <source>
        <strain evidence="11 12">GSMNP</strain>
    </source>
</reference>
<organism evidence="11 12">
    <name type="scientific">Smittium culicis</name>
    <dbReference type="NCBI Taxonomy" id="133412"/>
    <lineage>
        <taxon>Eukaryota</taxon>
        <taxon>Fungi</taxon>
        <taxon>Fungi incertae sedis</taxon>
        <taxon>Zoopagomycota</taxon>
        <taxon>Kickxellomycotina</taxon>
        <taxon>Harpellomycetes</taxon>
        <taxon>Harpellales</taxon>
        <taxon>Legeriomycetaceae</taxon>
        <taxon>Smittium</taxon>
    </lineage>
</organism>
<evidence type="ECO:0000259" key="10">
    <source>
        <dbReference type="PROSITE" id="PS50157"/>
    </source>
</evidence>
<keyword evidence="6" id="KW-0862">Zinc</keyword>
<protein>
    <submittedName>
        <fullName evidence="11">Zinc finger protein ZIC 4</fullName>
    </submittedName>
</protein>
<dbReference type="EMBL" id="LSSN01001245">
    <property type="protein sequence ID" value="OMJ20423.1"/>
    <property type="molecule type" value="Genomic_DNA"/>
</dbReference>
<dbReference type="InterPro" id="IPR056436">
    <property type="entry name" value="Znf-C2H2_ZIC1-5/GLI1-3-like"/>
</dbReference>
<keyword evidence="3" id="KW-0479">Metal-binding</keyword>
<comment type="caution">
    <text evidence="11">The sequence shown here is derived from an EMBL/GenBank/DDBJ whole genome shotgun (WGS) entry which is preliminary data.</text>
</comment>
<evidence type="ECO:0000256" key="4">
    <source>
        <dbReference type="ARBA" id="ARBA00022737"/>
    </source>
</evidence>
<dbReference type="PROSITE" id="PS50157">
    <property type="entry name" value="ZINC_FINGER_C2H2_2"/>
    <property type="match status" value="3"/>
</dbReference>
<dbReference type="InterPro" id="IPR013087">
    <property type="entry name" value="Znf_C2H2_type"/>
</dbReference>
<evidence type="ECO:0000256" key="8">
    <source>
        <dbReference type="ARBA" id="ARBA00023242"/>
    </source>
</evidence>
<keyword evidence="4" id="KW-0677">Repeat</keyword>
<accession>A0A1R1Y0J2</accession>
<dbReference type="GO" id="GO:0000978">
    <property type="term" value="F:RNA polymerase II cis-regulatory region sequence-specific DNA binding"/>
    <property type="evidence" value="ECO:0007669"/>
    <property type="project" value="TreeGrafter"/>
</dbReference>
<dbReference type="InterPro" id="IPR043359">
    <property type="entry name" value="GLI-like"/>
</dbReference>
<evidence type="ECO:0000256" key="7">
    <source>
        <dbReference type="ARBA" id="ARBA00023125"/>
    </source>
</evidence>
<dbReference type="PANTHER" id="PTHR45718">
    <property type="entry name" value="TRANSCRIPTIONAL ACTIVATOR CUBITUS INTERRUPTUS"/>
    <property type="match status" value="1"/>
</dbReference>